<name>A0A8S5MDZ7_9CAUD</name>
<sequence>MRVIIKADNKENLILAAHRLSYFLENVEETGFCAAIFQRVATREEIAIDCRKIKTGYSLTAWNRETQKEHSEI</sequence>
<reference evidence="1" key="1">
    <citation type="journal article" date="2021" name="Proc. Natl. Acad. Sci. U.S.A.">
        <title>A Catalog of Tens of Thousands of Viruses from Human Metagenomes Reveals Hidden Associations with Chronic Diseases.</title>
        <authorList>
            <person name="Tisza M.J."/>
            <person name="Buck C.B."/>
        </authorList>
    </citation>
    <scope>NUCLEOTIDE SEQUENCE</scope>
    <source>
        <strain evidence="1">CtYh54</strain>
    </source>
</reference>
<accession>A0A8S5MDZ7</accession>
<organism evidence="1">
    <name type="scientific">Siphoviridae sp. ctYh54</name>
    <dbReference type="NCBI Taxonomy" id="2826379"/>
    <lineage>
        <taxon>Viruses</taxon>
        <taxon>Duplodnaviria</taxon>
        <taxon>Heunggongvirae</taxon>
        <taxon>Uroviricota</taxon>
        <taxon>Caudoviricetes</taxon>
    </lineage>
</organism>
<evidence type="ECO:0000313" key="1">
    <source>
        <dbReference type="EMBL" id="DAD80444.1"/>
    </source>
</evidence>
<dbReference type="EMBL" id="BK014884">
    <property type="protein sequence ID" value="DAD80444.1"/>
    <property type="molecule type" value="Genomic_DNA"/>
</dbReference>
<proteinExistence type="predicted"/>
<protein>
    <submittedName>
        <fullName evidence="1">Uncharacterized protein</fullName>
    </submittedName>
</protein>